<sequence length="137" mass="15366">MLNMEALRVICHIAILYIFYYIGIVIQSFLNLPIPGSVIGMLLFFTALTTNLIKPAWVKDGAHFLIKYLPLFFIPATVGMMNYFDLFFGKGFLLILIVLFSTLLVMIIAGRLSQRLAPDLTEGTTSSDETVREVQNG</sequence>
<organism evidence="7 8">
    <name type="scientific">Evansella alkalicola</name>
    <dbReference type="NCBI Taxonomy" id="745819"/>
    <lineage>
        <taxon>Bacteria</taxon>
        <taxon>Bacillati</taxon>
        <taxon>Bacillota</taxon>
        <taxon>Bacilli</taxon>
        <taxon>Bacillales</taxon>
        <taxon>Bacillaceae</taxon>
        <taxon>Evansella</taxon>
    </lineage>
</organism>
<feature type="transmembrane region" description="Helical" evidence="6">
    <location>
        <begin position="90"/>
        <end position="109"/>
    </location>
</feature>
<dbReference type="InterPro" id="IPR005538">
    <property type="entry name" value="LrgA/CidA"/>
</dbReference>
<protein>
    <submittedName>
        <fullName evidence="7">CidA/LrgA family protein</fullName>
    </submittedName>
</protein>
<evidence type="ECO:0000256" key="6">
    <source>
        <dbReference type="SAM" id="Phobius"/>
    </source>
</evidence>
<evidence type="ECO:0000313" key="8">
    <source>
        <dbReference type="Proteomes" id="UP000790580"/>
    </source>
</evidence>
<keyword evidence="2" id="KW-1003">Cell membrane</keyword>
<dbReference type="NCBIfam" id="NF002460">
    <property type="entry name" value="PRK01658.1"/>
    <property type="match status" value="1"/>
</dbReference>
<comment type="subcellular location">
    <subcellularLocation>
        <location evidence="1">Cell membrane</location>
        <topology evidence="1">Multi-pass membrane protein</topology>
    </subcellularLocation>
</comment>
<evidence type="ECO:0000313" key="7">
    <source>
        <dbReference type="EMBL" id="MBU9721554.1"/>
    </source>
</evidence>
<reference evidence="7 8" key="1">
    <citation type="submission" date="2021-06" db="EMBL/GenBank/DDBJ databases">
        <title>Bacillus sp. RD4P76, an endophyte from a halophyte.</title>
        <authorList>
            <person name="Sun J.-Q."/>
        </authorList>
    </citation>
    <scope>NUCLEOTIDE SEQUENCE [LARGE SCALE GENOMIC DNA]</scope>
    <source>
        <strain evidence="7 8">JCM 17098</strain>
    </source>
</reference>
<evidence type="ECO:0000256" key="1">
    <source>
        <dbReference type="ARBA" id="ARBA00004651"/>
    </source>
</evidence>
<dbReference type="EMBL" id="JAHQCR010000036">
    <property type="protein sequence ID" value="MBU9721554.1"/>
    <property type="molecule type" value="Genomic_DNA"/>
</dbReference>
<evidence type="ECO:0000256" key="2">
    <source>
        <dbReference type="ARBA" id="ARBA00022475"/>
    </source>
</evidence>
<dbReference type="Pfam" id="PF03788">
    <property type="entry name" value="LrgA"/>
    <property type="match status" value="1"/>
</dbReference>
<evidence type="ECO:0000256" key="5">
    <source>
        <dbReference type="ARBA" id="ARBA00023136"/>
    </source>
</evidence>
<evidence type="ECO:0000256" key="4">
    <source>
        <dbReference type="ARBA" id="ARBA00022989"/>
    </source>
</evidence>
<dbReference type="PANTHER" id="PTHR33931:SF2">
    <property type="entry name" value="HOLIN-LIKE PROTEIN CIDA"/>
    <property type="match status" value="1"/>
</dbReference>
<accession>A0ABS6JSK8</accession>
<evidence type="ECO:0000256" key="3">
    <source>
        <dbReference type="ARBA" id="ARBA00022692"/>
    </source>
</evidence>
<proteinExistence type="predicted"/>
<feature type="transmembrane region" description="Helical" evidence="6">
    <location>
        <begin position="65"/>
        <end position="84"/>
    </location>
</feature>
<dbReference type="PANTHER" id="PTHR33931">
    <property type="entry name" value="HOLIN-LIKE PROTEIN CIDA-RELATED"/>
    <property type="match status" value="1"/>
</dbReference>
<keyword evidence="5 6" id="KW-0472">Membrane</keyword>
<gene>
    <name evidence="7" type="ORF">KS407_08865</name>
</gene>
<feature type="transmembrane region" description="Helical" evidence="6">
    <location>
        <begin position="32"/>
        <end position="53"/>
    </location>
</feature>
<keyword evidence="8" id="KW-1185">Reference proteome</keyword>
<dbReference type="Proteomes" id="UP000790580">
    <property type="component" value="Unassembled WGS sequence"/>
</dbReference>
<name>A0ABS6JSK8_9BACI</name>
<keyword evidence="3 6" id="KW-0812">Transmembrane</keyword>
<keyword evidence="4 6" id="KW-1133">Transmembrane helix</keyword>
<comment type="caution">
    <text evidence="7">The sequence shown here is derived from an EMBL/GenBank/DDBJ whole genome shotgun (WGS) entry which is preliminary data.</text>
</comment>
<feature type="transmembrane region" description="Helical" evidence="6">
    <location>
        <begin position="7"/>
        <end position="26"/>
    </location>
</feature>